<dbReference type="AlphaFoldDB" id="A0AA35WV94"/>
<dbReference type="GO" id="GO:0015934">
    <property type="term" value="C:large ribosomal subunit"/>
    <property type="evidence" value="ECO:0007669"/>
    <property type="project" value="InterPro"/>
</dbReference>
<dbReference type="PIRSF" id="PIRSF002155">
    <property type="entry name" value="Ribosomal_L1"/>
    <property type="match status" value="1"/>
</dbReference>
<dbReference type="InterPro" id="IPR016095">
    <property type="entry name" value="Ribosomal_uL1_3-a/b-sand"/>
</dbReference>
<evidence type="ECO:0000256" key="1">
    <source>
        <dbReference type="ARBA" id="ARBA00010531"/>
    </source>
</evidence>
<keyword evidence="4" id="KW-0694">RNA-binding</keyword>
<dbReference type="GO" id="GO:0019843">
    <property type="term" value="F:rRNA binding"/>
    <property type="evidence" value="ECO:0007669"/>
    <property type="project" value="UniProtKB-KW"/>
</dbReference>
<dbReference type="PROSITE" id="PS01199">
    <property type="entry name" value="RIBOSOMAL_L1"/>
    <property type="match status" value="1"/>
</dbReference>
<dbReference type="GO" id="GO:0003735">
    <property type="term" value="F:structural constituent of ribosome"/>
    <property type="evidence" value="ECO:0007669"/>
    <property type="project" value="InterPro"/>
</dbReference>
<organism evidence="8 9">
    <name type="scientific">Geodia barretti</name>
    <name type="common">Barrett's horny sponge</name>
    <dbReference type="NCBI Taxonomy" id="519541"/>
    <lineage>
        <taxon>Eukaryota</taxon>
        <taxon>Metazoa</taxon>
        <taxon>Porifera</taxon>
        <taxon>Demospongiae</taxon>
        <taxon>Heteroscleromorpha</taxon>
        <taxon>Tetractinellida</taxon>
        <taxon>Astrophorina</taxon>
        <taxon>Geodiidae</taxon>
        <taxon>Geodia</taxon>
    </lineage>
</organism>
<dbReference type="EMBL" id="CASHTH010002711">
    <property type="protein sequence ID" value="CAI8034089.1"/>
    <property type="molecule type" value="Genomic_DNA"/>
</dbReference>
<dbReference type="NCBIfam" id="TIGR01169">
    <property type="entry name" value="rplA_bact"/>
    <property type="match status" value="1"/>
</dbReference>
<comment type="caution">
    <text evidence="8">The sequence shown here is derived from an EMBL/GenBank/DDBJ whole genome shotgun (WGS) entry which is preliminary data.</text>
</comment>
<dbReference type="PANTHER" id="PTHR36427">
    <property type="entry name" value="54S RIBOSOMAL PROTEIN L1, MITOCHONDRIAL"/>
    <property type="match status" value="1"/>
</dbReference>
<sequence>MENNMAKKGKRYNGINEHVDRLQLYTIDEAVSLVKKTGSAKFDETVDLASRLGIDARQADQNIRGIVALPHGTGKSVRVVVFAQGDLARQAEEAGADFVGTDDLVDKIVDGWLDFDATIATPDLMRNIMPKLGRVLGPRGLMPNAKAGTVTTDVAETIRDIKAGQIEYRAERSSGIVHVPIGKVSFEEESIKQNLNVVMSALVAARPSVVKGRYIRSVAISATMGAGIRIDPQQFA</sequence>
<dbReference type="InterPro" id="IPR028364">
    <property type="entry name" value="Ribosomal_uL1/biogenesis"/>
</dbReference>
<keyword evidence="9" id="KW-1185">Reference proteome</keyword>
<dbReference type="FunFam" id="3.40.50.790:FF:000001">
    <property type="entry name" value="50S ribosomal protein L1"/>
    <property type="match status" value="1"/>
</dbReference>
<evidence type="ECO:0000256" key="4">
    <source>
        <dbReference type="ARBA" id="ARBA00022884"/>
    </source>
</evidence>
<dbReference type="PANTHER" id="PTHR36427:SF3">
    <property type="entry name" value="LARGE RIBOSOMAL SUBUNIT PROTEIN UL1M"/>
    <property type="match status" value="1"/>
</dbReference>
<dbReference type="Gene3D" id="3.30.190.20">
    <property type="match status" value="1"/>
</dbReference>
<name>A0AA35WV94_GEOBA</name>
<dbReference type="SUPFAM" id="SSF56808">
    <property type="entry name" value="Ribosomal protein L1"/>
    <property type="match status" value="1"/>
</dbReference>
<dbReference type="Proteomes" id="UP001174909">
    <property type="component" value="Unassembled WGS sequence"/>
</dbReference>
<accession>A0AA35WV94</accession>
<dbReference type="InterPro" id="IPR023673">
    <property type="entry name" value="Ribosomal_uL1_CS"/>
</dbReference>
<evidence type="ECO:0000256" key="5">
    <source>
        <dbReference type="ARBA" id="ARBA00022980"/>
    </source>
</evidence>
<dbReference type="Gene3D" id="3.40.50.790">
    <property type="match status" value="1"/>
</dbReference>
<evidence type="ECO:0000256" key="6">
    <source>
        <dbReference type="ARBA" id="ARBA00023274"/>
    </source>
</evidence>
<dbReference type="Pfam" id="PF00687">
    <property type="entry name" value="Ribosomal_L1"/>
    <property type="match status" value="1"/>
</dbReference>
<dbReference type="InterPro" id="IPR023674">
    <property type="entry name" value="Ribosomal_uL1-like"/>
</dbReference>
<dbReference type="InterPro" id="IPR005878">
    <property type="entry name" value="Ribosom_uL1_bac-type"/>
</dbReference>
<evidence type="ECO:0000256" key="3">
    <source>
        <dbReference type="ARBA" id="ARBA00022730"/>
    </source>
</evidence>
<evidence type="ECO:0000256" key="7">
    <source>
        <dbReference type="RuleBase" id="RU000659"/>
    </source>
</evidence>
<keyword evidence="3" id="KW-0699">rRNA-binding</keyword>
<comment type="subunit">
    <text evidence="2">Part of the 50S ribosomal subunit.</text>
</comment>
<gene>
    <name evidence="8" type="ORF">GBAR_LOCUS19233</name>
</gene>
<protein>
    <recommendedName>
        <fullName evidence="7">Ribosomal protein</fullName>
    </recommendedName>
</protein>
<evidence type="ECO:0000313" key="9">
    <source>
        <dbReference type="Proteomes" id="UP001174909"/>
    </source>
</evidence>
<dbReference type="InterPro" id="IPR002143">
    <property type="entry name" value="Ribosomal_uL1"/>
</dbReference>
<keyword evidence="6 7" id="KW-0687">Ribonucleoprotein</keyword>
<dbReference type="HAMAP" id="MF_01318_B">
    <property type="entry name" value="Ribosomal_uL1_B"/>
    <property type="match status" value="1"/>
</dbReference>
<dbReference type="CDD" id="cd00403">
    <property type="entry name" value="Ribosomal_L1"/>
    <property type="match status" value="1"/>
</dbReference>
<comment type="similarity">
    <text evidence="1 7">Belongs to the universal ribosomal protein uL1 family.</text>
</comment>
<evidence type="ECO:0000313" key="8">
    <source>
        <dbReference type="EMBL" id="CAI8034089.1"/>
    </source>
</evidence>
<evidence type="ECO:0000256" key="2">
    <source>
        <dbReference type="ARBA" id="ARBA00011838"/>
    </source>
</evidence>
<dbReference type="GO" id="GO:0006412">
    <property type="term" value="P:translation"/>
    <property type="evidence" value="ECO:0007669"/>
    <property type="project" value="InterPro"/>
</dbReference>
<proteinExistence type="inferred from homology"/>
<reference evidence="8" key="1">
    <citation type="submission" date="2023-03" db="EMBL/GenBank/DDBJ databases">
        <authorList>
            <person name="Steffen K."/>
            <person name="Cardenas P."/>
        </authorList>
    </citation>
    <scope>NUCLEOTIDE SEQUENCE</scope>
</reference>
<keyword evidence="5 7" id="KW-0689">Ribosomal protein</keyword>